<feature type="region of interest" description="Disordered" evidence="1">
    <location>
        <begin position="112"/>
        <end position="145"/>
    </location>
</feature>
<feature type="compositionally biased region" description="Basic residues" evidence="1">
    <location>
        <begin position="609"/>
        <end position="627"/>
    </location>
</feature>
<keyword evidence="2" id="KW-0472">Membrane</keyword>
<accession>A0AAV7ZPR2</accession>
<feature type="region of interest" description="Disordered" evidence="1">
    <location>
        <begin position="585"/>
        <end position="627"/>
    </location>
</feature>
<feature type="compositionally biased region" description="Polar residues" evidence="1">
    <location>
        <begin position="585"/>
        <end position="605"/>
    </location>
</feature>
<name>A0AAV7ZPR2_9EUKA</name>
<dbReference type="EMBL" id="JANTQA010000026">
    <property type="protein sequence ID" value="KAJ3442338.1"/>
    <property type="molecule type" value="Genomic_DNA"/>
</dbReference>
<dbReference type="AlphaFoldDB" id="A0AAV7ZPR2"/>
<proteinExistence type="predicted"/>
<evidence type="ECO:0000256" key="2">
    <source>
        <dbReference type="SAM" id="Phobius"/>
    </source>
</evidence>
<protein>
    <submittedName>
        <fullName evidence="3">Tweety-related</fullName>
    </submittedName>
</protein>
<feature type="transmembrane region" description="Helical" evidence="2">
    <location>
        <begin position="250"/>
        <end position="270"/>
    </location>
</feature>
<feature type="transmembrane region" description="Helical" evidence="2">
    <location>
        <begin position="290"/>
        <end position="313"/>
    </location>
</feature>
<feature type="transmembrane region" description="Helical" evidence="2">
    <location>
        <begin position="155"/>
        <end position="176"/>
    </location>
</feature>
<evidence type="ECO:0000256" key="1">
    <source>
        <dbReference type="SAM" id="MobiDB-lite"/>
    </source>
</evidence>
<evidence type="ECO:0000313" key="3">
    <source>
        <dbReference type="EMBL" id="KAJ3442338.1"/>
    </source>
</evidence>
<feature type="transmembrane region" description="Helical" evidence="2">
    <location>
        <begin position="515"/>
        <end position="535"/>
    </location>
</feature>
<comment type="caution">
    <text evidence="3">The sequence shown here is derived from an EMBL/GenBank/DDBJ whole genome shotgun (WGS) entry which is preliminary data.</text>
</comment>
<feature type="transmembrane region" description="Helical" evidence="2">
    <location>
        <begin position="45"/>
        <end position="73"/>
    </location>
</feature>
<dbReference type="Proteomes" id="UP001146793">
    <property type="component" value="Unassembled WGS sequence"/>
</dbReference>
<evidence type="ECO:0000313" key="4">
    <source>
        <dbReference type="Proteomes" id="UP001146793"/>
    </source>
</evidence>
<keyword evidence="2" id="KW-0812">Transmembrane</keyword>
<gene>
    <name evidence="3" type="ORF">M0812_12072</name>
</gene>
<sequence>MLLVLGYNSGDPQWVHSWKRMNLKGERINNRICNYSDSKCHWDNYFSSLLTIILLFSIISLFCLIFFLFWACFNPLLHKVKSRLNYSFTPNCCSFFYKIHLRHISDQLQRVKKKKKEKEKQTENIQENENANENEKKPLIKKKSKRRTKIRTKPFLRIFLILFFLLTLLSYCFVIIGSKLVSRGVCEVNSTILKQSKELKSIVSNIDKTLREFNSNLNFDSVIKSTENFTRKTEQIKKQFDHYNNIRETLVIIFFTLVIVLISFTFLLLIKQTKQGISHKTKKILRFVGIASFVFGSILWLIVSFHIGGMVFVSDSCYEVGPKGEAEKALDSYLGCGDVAEFSDFLEPCKKYINLGKFYGCFSIESLCVFKYITTQGNLECLTTNFHCSLIKSKNPFIQWDRELIPNFEKGCYEPNTPFKPHDCGEKSQASCPTNLVWDKSQCLRIDTIEQCSNGNKFELFSSLCKKYLESKQVFLKSTNLLSEVSLLLNCSLVKDSWGSVTNSICKTTFQSIELIIISSSLFTFLLLIFAFASIHFSKNIKRFIDSEKIPLLTSLEIKQTTINDNSQIHKNVLIPLPVENNGNNDESTILNKNNDNSQRLNNTEKLSHRVKKKTKKSQYSRKKMFI</sequence>
<keyword evidence="2" id="KW-1133">Transmembrane helix</keyword>
<organism evidence="3 4">
    <name type="scientific">Anaeramoeba flamelloides</name>
    <dbReference type="NCBI Taxonomy" id="1746091"/>
    <lineage>
        <taxon>Eukaryota</taxon>
        <taxon>Metamonada</taxon>
        <taxon>Anaeramoebidae</taxon>
        <taxon>Anaeramoeba</taxon>
    </lineage>
</organism>
<reference evidence="3" key="1">
    <citation type="submission" date="2022-08" db="EMBL/GenBank/DDBJ databases">
        <title>Novel sulphate-reducing endosymbionts in the free-living metamonad Anaeramoeba.</title>
        <authorList>
            <person name="Jerlstrom-Hultqvist J."/>
            <person name="Cepicka I."/>
            <person name="Gallot-Lavallee L."/>
            <person name="Salas-Leiva D."/>
            <person name="Curtis B.A."/>
            <person name="Zahonova K."/>
            <person name="Pipaliya S."/>
            <person name="Dacks J."/>
            <person name="Roger A.J."/>
        </authorList>
    </citation>
    <scope>NUCLEOTIDE SEQUENCE</scope>
    <source>
        <strain evidence="3">Busselton2</strain>
    </source>
</reference>